<comment type="caution">
    <text evidence="2">The sequence shown here is derived from an EMBL/GenBank/DDBJ whole genome shotgun (WGS) entry which is preliminary data.</text>
</comment>
<dbReference type="InterPro" id="IPR036653">
    <property type="entry name" value="CinA-like_C"/>
</dbReference>
<dbReference type="Proteomes" id="UP000021369">
    <property type="component" value="Unassembled WGS sequence"/>
</dbReference>
<dbReference type="InterPro" id="IPR008136">
    <property type="entry name" value="CinA_C"/>
</dbReference>
<gene>
    <name evidence="2" type="ORF">RASY3_12110</name>
</gene>
<dbReference type="Gene3D" id="3.90.950.20">
    <property type="entry name" value="CinA-like"/>
    <property type="match status" value="1"/>
</dbReference>
<proteinExistence type="predicted"/>
<name>A0A011UEK4_RUMAL</name>
<reference evidence="2 3" key="1">
    <citation type="submission" date="2013-06" db="EMBL/GenBank/DDBJ databases">
        <title>Rumen cellulosomics: divergent fiber-degrading strategies revealed by comparative genome-wide analysis of six Ruminococcal strains.</title>
        <authorList>
            <person name="Dassa B."/>
            <person name="Borovok I."/>
            <person name="Lamed R."/>
            <person name="Flint H."/>
            <person name="Yeoman C.J."/>
            <person name="White B."/>
            <person name="Bayer E.A."/>
        </authorList>
    </citation>
    <scope>NUCLEOTIDE SEQUENCE [LARGE SCALE GENOMIC DNA]</scope>
    <source>
        <strain evidence="2 3">SY3</strain>
    </source>
</reference>
<dbReference type="NCBIfam" id="TIGR00199">
    <property type="entry name" value="PncC_domain"/>
    <property type="match status" value="1"/>
</dbReference>
<dbReference type="Pfam" id="PF02464">
    <property type="entry name" value="CinA"/>
    <property type="match status" value="1"/>
</dbReference>
<keyword evidence="3" id="KW-1185">Reference proteome</keyword>
<sequence>MNFAEDYKVVTETIDIVTASVVKYMIKNSVTMSTAESCTGGMVAEYITAVSGASAMFKGGVCTYTEDIKMKVLGVKKETLEKFTVYSSEVASEMSKGAMALFDTDCAVGITGLAGPSGGTEEKPVGTVYVSVRYKDKELSRVLKLYEEYEKLDRGSIRRLTVLKTMQMICELCGIQISQGDHNDGNV</sequence>
<accession>A0A011UEK4</accession>
<dbReference type="RefSeq" id="WP_037288482.1">
    <property type="nucleotide sequence ID" value="NZ_JEOB01000003.1"/>
</dbReference>
<dbReference type="OrthoDB" id="9801454at2"/>
<evidence type="ECO:0000313" key="3">
    <source>
        <dbReference type="Proteomes" id="UP000021369"/>
    </source>
</evidence>
<protein>
    <submittedName>
        <fullName evidence="2">Damage-inducible protein CinA</fullName>
    </submittedName>
</protein>
<dbReference type="EMBL" id="JEOB01000003">
    <property type="protein sequence ID" value="EXM39034.1"/>
    <property type="molecule type" value="Genomic_DNA"/>
</dbReference>
<evidence type="ECO:0000259" key="1">
    <source>
        <dbReference type="Pfam" id="PF02464"/>
    </source>
</evidence>
<feature type="domain" description="CinA C-terminal" evidence="1">
    <location>
        <begin position="18"/>
        <end position="171"/>
    </location>
</feature>
<organism evidence="2 3">
    <name type="scientific">Ruminococcus albus SY3</name>
    <dbReference type="NCBI Taxonomy" id="1341156"/>
    <lineage>
        <taxon>Bacteria</taxon>
        <taxon>Bacillati</taxon>
        <taxon>Bacillota</taxon>
        <taxon>Clostridia</taxon>
        <taxon>Eubacteriales</taxon>
        <taxon>Oscillospiraceae</taxon>
        <taxon>Ruminococcus</taxon>
    </lineage>
</organism>
<dbReference type="PATRIC" id="fig|1341156.4.peg.2360"/>
<dbReference type="AlphaFoldDB" id="A0A011UEK4"/>
<dbReference type="SUPFAM" id="SSF142433">
    <property type="entry name" value="CinA-like"/>
    <property type="match status" value="1"/>
</dbReference>
<evidence type="ECO:0000313" key="2">
    <source>
        <dbReference type="EMBL" id="EXM39034.1"/>
    </source>
</evidence>